<feature type="domain" description="Response regulatory" evidence="8">
    <location>
        <begin position="827"/>
        <end position="943"/>
    </location>
</feature>
<keyword evidence="12" id="KW-1185">Reference proteome</keyword>
<dbReference type="SUPFAM" id="SSF52172">
    <property type="entry name" value="CheY-like"/>
    <property type="match status" value="1"/>
</dbReference>
<dbReference type="SUPFAM" id="SSF47384">
    <property type="entry name" value="Homodimeric domain of signal transducing histidine kinase"/>
    <property type="match status" value="1"/>
</dbReference>
<dbReference type="InterPro" id="IPR000014">
    <property type="entry name" value="PAS"/>
</dbReference>
<dbReference type="Gene3D" id="3.30.565.10">
    <property type="entry name" value="Histidine kinase-like ATPase, C-terminal domain"/>
    <property type="match status" value="1"/>
</dbReference>
<feature type="domain" description="PAS" evidence="9">
    <location>
        <begin position="442"/>
        <end position="512"/>
    </location>
</feature>
<evidence type="ECO:0000313" key="11">
    <source>
        <dbReference type="EMBL" id="MFC0250419.1"/>
    </source>
</evidence>
<dbReference type="PROSITE" id="PS50112">
    <property type="entry name" value="PAS"/>
    <property type="match status" value="1"/>
</dbReference>
<dbReference type="Proteomes" id="UP001589773">
    <property type="component" value="Unassembled WGS sequence"/>
</dbReference>
<dbReference type="Pfam" id="PF08448">
    <property type="entry name" value="PAS_4"/>
    <property type="match status" value="1"/>
</dbReference>
<protein>
    <recommendedName>
        <fullName evidence="2">histidine kinase</fullName>
        <ecNumber evidence="2">2.7.13.3</ecNumber>
    </recommendedName>
</protein>
<dbReference type="SMART" id="SM00387">
    <property type="entry name" value="HATPase_c"/>
    <property type="match status" value="1"/>
</dbReference>
<evidence type="ECO:0000256" key="1">
    <source>
        <dbReference type="ARBA" id="ARBA00000085"/>
    </source>
</evidence>
<evidence type="ECO:0000259" key="9">
    <source>
        <dbReference type="PROSITE" id="PS50112"/>
    </source>
</evidence>
<dbReference type="PROSITE" id="PS50113">
    <property type="entry name" value="PAC"/>
    <property type="match status" value="3"/>
</dbReference>
<dbReference type="CDD" id="cd17580">
    <property type="entry name" value="REC_2_DhkD-like"/>
    <property type="match status" value="1"/>
</dbReference>
<dbReference type="Pfam" id="PF00072">
    <property type="entry name" value="Response_reg"/>
    <property type="match status" value="1"/>
</dbReference>
<evidence type="ECO:0000256" key="5">
    <source>
        <dbReference type="ARBA" id="ARBA00022777"/>
    </source>
</evidence>
<keyword evidence="4" id="KW-0808">Transferase</keyword>
<dbReference type="NCBIfam" id="TIGR00229">
    <property type="entry name" value="sensory_box"/>
    <property type="match status" value="2"/>
</dbReference>
<dbReference type="EMBL" id="JBHLWP010000001">
    <property type="protein sequence ID" value="MFC0250419.1"/>
    <property type="molecule type" value="Genomic_DNA"/>
</dbReference>
<dbReference type="SUPFAM" id="SSF55874">
    <property type="entry name" value="ATPase domain of HSP90 chaperone/DNA topoisomerase II/histidine kinase"/>
    <property type="match status" value="1"/>
</dbReference>
<dbReference type="SMART" id="SM00086">
    <property type="entry name" value="PAC"/>
    <property type="match status" value="4"/>
</dbReference>
<dbReference type="InterPro" id="IPR005467">
    <property type="entry name" value="His_kinase_dom"/>
</dbReference>
<dbReference type="Pfam" id="PF08447">
    <property type="entry name" value="PAS_3"/>
    <property type="match status" value="2"/>
</dbReference>
<proteinExistence type="predicted"/>
<evidence type="ECO:0000259" key="7">
    <source>
        <dbReference type="PROSITE" id="PS50109"/>
    </source>
</evidence>
<dbReference type="Pfam" id="PF00512">
    <property type="entry name" value="HisKA"/>
    <property type="match status" value="1"/>
</dbReference>
<dbReference type="PROSITE" id="PS50109">
    <property type="entry name" value="HIS_KIN"/>
    <property type="match status" value="1"/>
</dbReference>
<dbReference type="CDD" id="cd00130">
    <property type="entry name" value="PAS"/>
    <property type="match status" value="2"/>
</dbReference>
<gene>
    <name evidence="11" type="ORF">ACFFJK_00830</name>
</gene>
<dbReference type="RefSeq" id="WP_379677168.1">
    <property type="nucleotide sequence ID" value="NZ_JBHLWP010000001.1"/>
</dbReference>
<evidence type="ECO:0000313" key="12">
    <source>
        <dbReference type="Proteomes" id="UP001589773"/>
    </source>
</evidence>
<dbReference type="PROSITE" id="PS50110">
    <property type="entry name" value="RESPONSE_REGULATORY"/>
    <property type="match status" value="1"/>
</dbReference>
<sequence length="950" mass="102257">MTTEPKLAFLANDGATGALVHAHDWSSHPLGPVPGWPAALRTSLGIVLGSSFPTFLAWGPELAMFYNDAYVPVLGNKAAGALGRPLPEVWPEVWELVSPYLRRVFAGESFFFENFATTVERHGFPEQAWFTFSYSPVRDEDGAVCGVLGTVIEVTDKVHALARHKEAEERLALSLEASGNIGTWAVDIGTGTTIVDERFARLFQVEAALAREGTELARFTDMIHPDDRARVLAAIDQAIRAETLYDTEYRIPQRSGEDVWVNARGKVFAGAANGARRFAGIAIDITGRKRAEQARIASERRADESARRLDVLLDAAPVGIVYVDADGQLLVRNAHNRQIWGDHPAAASVADYADWKGWWPAGSPLAGQRVAAGEWPISQVLGGQDSAGGVFEIEPFGAPGARKTVLVQAAAIRNAAGDVVGGVAANMDITAKVEAERAMQDSEAKFRLIANVIPQMVWSADAGGLNDYINARWTEFTGVPEERLVGRGWADIVHPDDLPALLARWGHSLATGSQFDMEHRLIHRSGEYRWVLNRALPSVDAAGKATRWMGTLTDIHDKKTGEDELRAQARRKDEFLAMLAHELRNPLAPISNAAQLLAMKSLDPQRVRQSSEVIIRQVRHMTSLVDDLLDVSRVKRGLVELERERVDIKAVVASAVEQARPLIEARGHALDLHIGSHRSWVCGDRIRLVQVVANLLNNAAKYTAQGGTIALSVEQSDGPGQAAVAIAVRDNGIGIDGAILPHVFELFTQAERTPDRSQGGLGLGLALVQSLVQLHGGRVEAHSEGLGKGSTFTVTLPTVDGAPATAPAGHAAADHAATQVPPHGGKRILIVDDNVDAAQSLADILGSLGHAVDTAHDPHAALALAEAGWPDVFILDIGLPDIDGYALARRLHERAGGRQAAYLALTGYGQAHDRVLARSAGFDHHFVKPVDLGALMEVIDTVHSRGAVHT</sequence>
<keyword evidence="3 6" id="KW-0597">Phosphoprotein</keyword>
<dbReference type="SMART" id="SM00448">
    <property type="entry name" value="REC"/>
    <property type="match status" value="1"/>
</dbReference>
<dbReference type="InterPro" id="IPR001610">
    <property type="entry name" value="PAC"/>
</dbReference>
<dbReference type="InterPro" id="IPR011006">
    <property type="entry name" value="CheY-like_superfamily"/>
</dbReference>
<dbReference type="InterPro" id="IPR000700">
    <property type="entry name" value="PAS-assoc_C"/>
</dbReference>
<dbReference type="Gene3D" id="1.10.287.130">
    <property type="match status" value="1"/>
</dbReference>
<dbReference type="Gene3D" id="3.40.50.2300">
    <property type="match status" value="1"/>
</dbReference>
<evidence type="ECO:0000256" key="2">
    <source>
        <dbReference type="ARBA" id="ARBA00012438"/>
    </source>
</evidence>
<evidence type="ECO:0000256" key="4">
    <source>
        <dbReference type="ARBA" id="ARBA00022679"/>
    </source>
</evidence>
<feature type="domain" description="PAC" evidence="10">
    <location>
        <begin position="515"/>
        <end position="567"/>
    </location>
</feature>
<dbReference type="InterPro" id="IPR003661">
    <property type="entry name" value="HisK_dim/P_dom"/>
</dbReference>
<dbReference type="InterPro" id="IPR035965">
    <property type="entry name" value="PAS-like_dom_sf"/>
</dbReference>
<accession>A0ABV6FA75</accession>
<dbReference type="SUPFAM" id="SSF55785">
    <property type="entry name" value="PYP-like sensor domain (PAS domain)"/>
    <property type="match status" value="5"/>
</dbReference>
<feature type="modified residue" description="4-aspartylphosphate" evidence="6">
    <location>
        <position position="876"/>
    </location>
</feature>
<feature type="domain" description="PAC" evidence="10">
    <location>
        <begin position="389"/>
        <end position="441"/>
    </location>
</feature>
<dbReference type="CDD" id="cd00082">
    <property type="entry name" value="HisKA"/>
    <property type="match status" value="1"/>
</dbReference>
<dbReference type="PRINTS" id="PR00344">
    <property type="entry name" value="BCTRLSENSOR"/>
</dbReference>
<keyword evidence="5" id="KW-0418">Kinase</keyword>
<dbReference type="InterPro" id="IPR013656">
    <property type="entry name" value="PAS_4"/>
</dbReference>
<evidence type="ECO:0000256" key="6">
    <source>
        <dbReference type="PROSITE-ProRule" id="PRU00169"/>
    </source>
</evidence>
<dbReference type="SMART" id="SM00091">
    <property type="entry name" value="PAS"/>
    <property type="match status" value="3"/>
</dbReference>
<dbReference type="InterPro" id="IPR001789">
    <property type="entry name" value="Sig_transdc_resp-reg_receiver"/>
</dbReference>
<name>A0ABV6FA75_9BURK</name>
<feature type="domain" description="PAC" evidence="10">
    <location>
        <begin position="245"/>
        <end position="297"/>
    </location>
</feature>
<evidence type="ECO:0000256" key="3">
    <source>
        <dbReference type="ARBA" id="ARBA00022553"/>
    </source>
</evidence>
<dbReference type="InterPro" id="IPR036890">
    <property type="entry name" value="HATPase_C_sf"/>
</dbReference>
<dbReference type="Pfam" id="PF02518">
    <property type="entry name" value="HATPase_c"/>
    <property type="match status" value="1"/>
</dbReference>
<dbReference type="Gene3D" id="3.30.450.20">
    <property type="entry name" value="PAS domain"/>
    <property type="match status" value="4"/>
</dbReference>
<comment type="caution">
    <text evidence="11">The sequence shown here is derived from an EMBL/GenBank/DDBJ whole genome shotgun (WGS) entry which is preliminary data.</text>
</comment>
<reference evidence="11 12" key="1">
    <citation type="submission" date="2024-09" db="EMBL/GenBank/DDBJ databases">
        <authorList>
            <person name="Sun Q."/>
            <person name="Mori K."/>
        </authorList>
    </citation>
    <scope>NUCLEOTIDE SEQUENCE [LARGE SCALE GENOMIC DNA]</scope>
    <source>
        <strain evidence="11 12">CCM 7792</strain>
    </source>
</reference>
<dbReference type="InterPro" id="IPR013655">
    <property type="entry name" value="PAS_fold_3"/>
</dbReference>
<dbReference type="PANTHER" id="PTHR43047">
    <property type="entry name" value="TWO-COMPONENT HISTIDINE PROTEIN KINASE"/>
    <property type="match status" value="1"/>
</dbReference>
<dbReference type="InterPro" id="IPR004358">
    <property type="entry name" value="Sig_transdc_His_kin-like_C"/>
</dbReference>
<dbReference type="Gene3D" id="2.10.70.100">
    <property type="match status" value="1"/>
</dbReference>
<dbReference type="EC" id="2.7.13.3" evidence="2"/>
<dbReference type="InterPro" id="IPR003594">
    <property type="entry name" value="HATPase_dom"/>
</dbReference>
<organism evidence="11 12">
    <name type="scientific">Massilia consociata</name>
    <dbReference type="NCBI Taxonomy" id="760117"/>
    <lineage>
        <taxon>Bacteria</taxon>
        <taxon>Pseudomonadati</taxon>
        <taxon>Pseudomonadota</taxon>
        <taxon>Betaproteobacteria</taxon>
        <taxon>Burkholderiales</taxon>
        <taxon>Oxalobacteraceae</taxon>
        <taxon>Telluria group</taxon>
        <taxon>Massilia</taxon>
    </lineage>
</organism>
<feature type="domain" description="Histidine kinase" evidence="7">
    <location>
        <begin position="578"/>
        <end position="800"/>
    </location>
</feature>
<evidence type="ECO:0000259" key="10">
    <source>
        <dbReference type="PROSITE" id="PS50113"/>
    </source>
</evidence>
<dbReference type="InterPro" id="IPR036097">
    <property type="entry name" value="HisK_dim/P_sf"/>
</dbReference>
<dbReference type="SMART" id="SM00388">
    <property type="entry name" value="HisKA"/>
    <property type="match status" value="1"/>
</dbReference>
<dbReference type="PANTHER" id="PTHR43047:SF72">
    <property type="entry name" value="OSMOSENSING HISTIDINE PROTEIN KINASE SLN1"/>
    <property type="match status" value="1"/>
</dbReference>
<evidence type="ECO:0000259" key="8">
    <source>
        <dbReference type="PROSITE" id="PS50110"/>
    </source>
</evidence>
<comment type="catalytic activity">
    <reaction evidence="1">
        <text>ATP + protein L-histidine = ADP + protein N-phospho-L-histidine.</text>
        <dbReference type="EC" id="2.7.13.3"/>
    </reaction>
</comment>